<reference evidence="9" key="1">
    <citation type="submission" date="2016-04" db="UniProtKB">
        <authorList>
            <consortium name="WormBaseParasite"/>
        </authorList>
    </citation>
    <scope>IDENTIFICATION</scope>
</reference>
<dbReference type="WBParaSite" id="EVEC_0000182501-mRNA-1">
    <property type="protein sequence ID" value="EVEC_0000182501-mRNA-1"/>
    <property type="gene ID" value="EVEC_0000182501"/>
</dbReference>
<gene>
    <name evidence="7" type="ORF">EVEC_LOCUS1533</name>
</gene>
<dbReference type="OrthoDB" id="272810at2759"/>
<proteinExistence type="inferred from homology"/>
<dbReference type="Gene3D" id="2.80.10.50">
    <property type="match status" value="1"/>
</dbReference>
<dbReference type="PANTHER" id="PTHR16166">
    <property type="entry name" value="VACUOLAR PROTEIN SORTING-ASSOCIATED PROTEIN VPS13"/>
    <property type="match status" value="1"/>
</dbReference>
<feature type="domain" description="Vacuolar protein sorting-associated protein 13 VPS13 adaptor binding" evidence="6">
    <location>
        <begin position="1972"/>
        <end position="2263"/>
    </location>
</feature>
<evidence type="ECO:0000256" key="1">
    <source>
        <dbReference type="ARBA" id="ARBA00006545"/>
    </source>
</evidence>
<dbReference type="GO" id="GO:0006869">
    <property type="term" value="P:lipid transport"/>
    <property type="evidence" value="ECO:0007669"/>
    <property type="project" value="UniProtKB-KW"/>
</dbReference>
<dbReference type="GO" id="GO:0006623">
    <property type="term" value="P:protein targeting to vacuole"/>
    <property type="evidence" value="ECO:0007669"/>
    <property type="project" value="TreeGrafter"/>
</dbReference>
<dbReference type="Proteomes" id="UP000274131">
    <property type="component" value="Unassembled WGS sequence"/>
</dbReference>
<dbReference type="InterPro" id="IPR026854">
    <property type="entry name" value="VPS13_N"/>
</dbReference>
<dbReference type="Pfam" id="PF25036">
    <property type="entry name" value="VPS13_VAB"/>
    <property type="match status" value="2"/>
</dbReference>
<keyword evidence="3" id="KW-0445">Lipid transport</keyword>
<feature type="domain" description="Chorein N-terminal" evidence="5">
    <location>
        <begin position="1"/>
        <end position="376"/>
    </location>
</feature>
<keyword evidence="2" id="KW-0813">Transport</keyword>
<dbReference type="InterPro" id="IPR026847">
    <property type="entry name" value="VPS13"/>
</dbReference>
<protein>
    <submittedName>
        <fullName evidence="9">Ricin B-type lectin domain-containing protein</fullName>
    </submittedName>
</protein>
<dbReference type="EMBL" id="UXUI01007224">
    <property type="protein sequence ID" value="VDD86390.1"/>
    <property type="molecule type" value="Genomic_DNA"/>
</dbReference>
<reference evidence="7 8" key="2">
    <citation type="submission" date="2018-10" db="EMBL/GenBank/DDBJ databases">
        <authorList>
            <consortium name="Pathogen Informatics"/>
        </authorList>
    </citation>
    <scope>NUCLEOTIDE SEQUENCE [LARGE SCALE GENOMIC DNA]</scope>
</reference>
<name>A0A0N4UWG1_ENTVE</name>
<evidence type="ECO:0000259" key="6">
    <source>
        <dbReference type="Pfam" id="PF25036"/>
    </source>
</evidence>
<accession>A0A0N4UWG1</accession>
<dbReference type="GO" id="GO:0007005">
    <property type="term" value="P:mitochondrion organization"/>
    <property type="evidence" value="ECO:0007669"/>
    <property type="project" value="TreeGrafter"/>
</dbReference>
<dbReference type="PROSITE" id="PS50231">
    <property type="entry name" value="RICIN_B_LECTIN"/>
    <property type="match status" value="1"/>
</dbReference>
<evidence type="ECO:0000256" key="4">
    <source>
        <dbReference type="SAM" id="MobiDB-lite"/>
    </source>
</evidence>
<keyword evidence="8" id="KW-1185">Reference proteome</keyword>
<sequence>MLENLVTWVLNNYVGEYLENLNTDQLSIAILQGQVELENVPFKKTALQKFDIPLQVKSGILGKLTLSIPITRIRSEPWVLKMSDLLVLLEPATCSMNDVENVELYEQTKKDQQLEELEKYHKKRLLSVFNLPNHKEVAHDNWWGASLFSNVLNNIQIILTNVHIRYEDDITVPNNIPFCCGIRIHNKAGYVQPREGLNTFKKLELHGLSVYWNSNEQVVKSDISFKELQDTLAPESGKGDTHILQPFSARLFMEKNSGKFPLKTTPPIPRFKFDFRPQKVIIELSVEQIYQMRFLADEWSRHERSREHRKWRPNTTVLQCPRSWWLFAYNRILNETRQKSMRRTWDFVTTRVKLLNSYCRSYRRKLLCYLQEVKKESLRLDGSSETYELEKRPLDSSNFVSAIGEHVDHSVLAESPRFVTEPYSLTEDLILMKQIERDSQWSYSELQLFRETVFRQILTEGVAVKPFTESTHVENGISDQPEEGVIFDYSSSPASESPDENESRYSNSASGGGIYAWMRGWWTSKSEVQEEGNVHKDEENILELSAEDRAYLKQLEKQLEDEIMDALSESWDDLTVLRRDTLLAEIALKLDHMTIRFIDNKNLQTSGGTKVLAMDLRRVNGCVQLSLRKNSIAMSLTVGDMTVQRLYTSLNGPVANYAASQSTQSQVDDSLIFGERKGADLSKILFAIGRGNGNCFEGMTYCRRAPKLVAKHTLNAEFSELTVMYDEGAFDDVTHFLGSSGPLFEGSEESSSAALRPSEVCVTLSVPQIQFELRSKRNSLLFPGKDADIGTPFAHATLKSLTVGAAKAEDSFTKVNVSFREFIVKDLFERTGGTLIRTVSPCTLSQRKSFSCPDFHSVFAATGAISQSNSLETLNESTAHLLPDTGINSVKVADSLYSPTSVSRHIMESGYPKTSVQNDQSAVEIVFLDKPSSSNEKARCIINARLLGLSIGMNRRSWVMLLDFFGLLGRDGGNTARQLSLNNRPENVGQNMFDGTPRKGELSLHLNVLMPSLRINMNYPSNKTELGTLTAQDLKLTIQGLPRHGIRSKLDICIDCPVTLILPLNQLSEQVIIWLMKSVRLTNEFLFSDAAKAFQDYFIGCQDGTFGDTNCLIDWITVRCNQISIHQGLRVAKQTSSHPECQRSALLSQDIFDTYYFVISSNNVLSRCYDLLVDIYRNLDGLVSHKGLIYSDAALSTKYATFSFRLEFKEVELKFLVPSCESLVEFQPFALAKLNTAHISFDAFIDNQSEFDFVCENSELYDIRSEGISGNTCLNIYSLIGSPRIDSNKKKGNLMMEAHLMLKKDEPPIITVVLCKARVLIIYDWLDNFKNFLLLTSGSDVSEARTFDYAAKSGVMHRISPLTDSFLVEEQTMVLKITLQHTDLVLLENPSLKESFALVAHTSAVLNMSDPRGKLSANLELQSLKIAWCMMSVEYESLCELTNSFSITLTLTTESDFPGGDNLSMSSGLPVFHIPKQKIVCDINKFIARISYRDMLVIKKVVEEFRKSLNSSFRILALEQANPPRKSNFALNIVKYVVKSDHIAGWFLDDFQGNAFPLLRVVLTKLELNQHLEKLNGSLVVNVDYFNQRVFGWEPLLEPWYIKQLSIYIKNQCLTADLHAEESSTLNVNITQVFLQQAKEFSAQWHEMKMTFEKDFRKVCSRPRSDHLPYLLENKTGSDLRFATAVDEVLLAKSMQRKPNAKWYPVPAGSVFTFEFRTKQLVAMGFPGEPRQLLIHVEGWDDISPVNVDSVGTFFRLARCSNRSARHSTHGNARLIIEISMNRDGRKVVTVRSALSVVNKLPDAVLIYLNNNNLPPSDEYEILRLEPNSALPIPLRLSNARISVKPDGRVIVPASPITWPETMGPGETVTRNLCFETKERGKNYWVCALIKREHYPEFETLPGHTITLSSPLSLLNLLPIDITGEVRFKVRTDRFDSAQDFWIPRDLLSQKLTSFEPQRLEIRMTDRVGSYLDMYGSVTVARSGSIVLALWVPYWIVNKSGIPLILRQEAASSIAAGQHEEHERAKDRNPLMFSFADVNCPNRCSIRVGNQHLRQKGYKPLFSEGFSLTAGVQSLKLLVSHNQKPTLVYNIGVEVRQGTGRYKDTQVVLLTPRYQINNQSSFELLLSHVDDINNPEQNIKIASNCNYTWNEKFEDRQLLCVKRVDIKHWSCPFPIDKIGSFHVTMRDSDDTPHFVRAEIILCSAVFFVTFTDARFFPPPIQLVNLSEVPVLYHQKTRRLEKNHLRTICKANSVVDYAWDDPYGEKLLILQVFENKSNTYDPQKPGLKAPLIYDNDVYIKFAQSFTKISGSAFTDEYELVLEVMQKGKVMLNKLNLSDSSRNQLWRFAKDGCLENIGMSNRARQGERYVLDVLDRRGNQLMMLKRNTARDQYQKWTYTPEGRIRCGITGMYVEATTSEVVLACPNRYAKLSSTGAPMEQVWELQSQRPGSGTLDVECLHKGPTLIVRVSDRSKRELQTNSSHRSVSYKARGFNKSAAKTLAFEVNVSLRNGLGISFVNGQREELVYMRFQGIALHANRSGNTYQITASVEIIQADNQLLFTDKWQVLYCQENALSGDPLPADRYVVLPALKLEMNCTPWEHYVSFDCFRLKLCNMSVQLDELLMWKIIQFVQESGAADSMQPSALLRPPNTELERPDPTKARRCHFGTLDFELGDVALSVVTVSKSGLNPELRKLRQQFNIKLVSFENAMISFPPFRQFRYFETLAFFIETLSKFYLDVLKRQTFNIIVTMDAFGNPSGLASDLKESFEGLLFEGDLSAFVGGLGYGITNSISKVASSVAHGVGALTFDEQHELMRRRMLRCQPQSDNSSALSHFYSGVKGLGVGVFGGLTAIVTNTLKESKRDGFTGAIRGITTGAVDTVTKPVQGIFDLVEGTASAMKEIVGGPAARKSHFAKGRIRLPRVCSNLLSLLPCYSEEFAAAQMALVRISGFSSNEILLDLEKLLDRRTADGRMCQHALICSEQCYIIRQVDSEPSTVTQRIPYKYLRNIHALPVDEGSSFAPIEVTLEYMDGKKQTLPHLWCNRVETAKRLCEKISRSKQLYEDAKRTLSVIDD</sequence>
<dbReference type="GO" id="GO:0045053">
    <property type="term" value="P:protein retention in Golgi apparatus"/>
    <property type="evidence" value="ECO:0007669"/>
    <property type="project" value="TreeGrafter"/>
</dbReference>
<evidence type="ECO:0000313" key="8">
    <source>
        <dbReference type="Proteomes" id="UP000274131"/>
    </source>
</evidence>
<comment type="similarity">
    <text evidence="1">Belongs to the VPS13 family.</text>
</comment>
<evidence type="ECO:0000256" key="2">
    <source>
        <dbReference type="ARBA" id="ARBA00022448"/>
    </source>
</evidence>
<feature type="region of interest" description="Disordered" evidence="4">
    <location>
        <begin position="473"/>
        <end position="508"/>
    </location>
</feature>
<dbReference type="InterPro" id="IPR009543">
    <property type="entry name" value="VPS13_VAB"/>
</dbReference>
<dbReference type="PANTHER" id="PTHR16166:SF141">
    <property type="entry name" value="INTERMEMBRANE LIPID TRANSFER PROTEIN VPS13D"/>
    <property type="match status" value="1"/>
</dbReference>
<dbReference type="Pfam" id="PF12624">
    <property type="entry name" value="VPS13_N"/>
    <property type="match status" value="1"/>
</dbReference>
<dbReference type="SUPFAM" id="SSF50370">
    <property type="entry name" value="Ricin B-like lectins"/>
    <property type="match status" value="1"/>
</dbReference>
<evidence type="ECO:0000259" key="5">
    <source>
        <dbReference type="Pfam" id="PF12624"/>
    </source>
</evidence>
<organism evidence="9">
    <name type="scientific">Enterobius vermicularis</name>
    <name type="common">Human pinworm</name>
    <dbReference type="NCBI Taxonomy" id="51028"/>
    <lineage>
        <taxon>Eukaryota</taxon>
        <taxon>Metazoa</taxon>
        <taxon>Ecdysozoa</taxon>
        <taxon>Nematoda</taxon>
        <taxon>Chromadorea</taxon>
        <taxon>Rhabditida</taxon>
        <taxon>Spirurina</taxon>
        <taxon>Oxyuridomorpha</taxon>
        <taxon>Oxyuroidea</taxon>
        <taxon>Oxyuridae</taxon>
        <taxon>Enterobius</taxon>
    </lineage>
</organism>
<evidence type="ECO:0000256" key="3">
    <source>
        <dbReference type="ARBA" id="ARBA00023055"/>
    </source>
</evidence>
<evidence type="ECO:0000313" key="9">
    <source>
        <dbReference type="WBParaSite" id="EVEC_0000182501-mRNA-1"/>
    </source>
</evidence>
<evidence type="ECO:0000313" key="7">
    <source>
        <dbReference type="EMBL" id="VDD86390.1"/>
    </source>
</evidence>
<feature type="domain" description="Vacuolar protein sorting-associated protein 13 VPS13 adaptor binding" evidence="6">
    <location>
        <begin position="1734"/>
        <end position="1925"/>
    </location>
</feature>
<dbReference type="InterPro" id="IPR035992">
    <property type="entry name" value="Ricin_B-like_lectins"/>
</dbReference>